<evidence type="ECO:0000256" key="1">
    <source>
        <dbReference type="SAM" id="MobiDB-lite"/>
    </source>
</evidence>
<dbReference type="OrthoDB" id="118280at2"/>
<dbReference type="Gene3D" id="1.10.10.10">
    <property type="entry name" value="Winged helix-like DNA-binding domain superfamily/Winged helix DNA-binding domain"/>
    <property type="match status" value="1"/>
</dbReference>
<dbReference type="InterPro" id="IPR053812">
    <property type="entry name" value="HTH_Sigma70_ECF-like"/>
</dbReference>
<sequence length="202" mass="22873">MDSLSKQQHLNDLFSLIYEELKRLARSVLRREYTPVELSPTTLVHEAWIKLSASPRLATTSPLHFRNIAARAMRQILVDAARRRKARIHGGGLVRVDIDLCLEMGKPMEDREIIALDDALDLLNKQEPRLAQVVEARYFGGLTCAECAELFGFAEETIQRDWRIARAWLVTEIRGTLQRKSNQQEGGATHANNELERGSAGL</sequence>
<dbReference type="RefSeq" id="WP_074654179.1">
    <property type="nucleotide sequence ID" value="NZ_FNSD01000001.1"/>
</dbReference>
<dbReference type="GO" id="GO:0003700">
    <property type="term" value="F:DNA-binding transcription factor activity"/>
    <property type="evidence" value="ECO:0007669"/>
    <property type="project" value="InterPro"/>
</dbReference>
<dbReference type="InterPro" id="IPR013324">
    <property type="entry name" value="RNA_pol_sigma_r3/r4-like"/>
</dbReference>
<dbReference type="InterPro" id="IPR036388">
    <property type="entry name" value="WH-like_DNA-bd_sf"/>
</dbReference>
<organism evidence="3 4">
    <name type="scientific">Terriglobus roseus</name>
    <dbReference type="NCBI Taxonomy" id="392734"/>
    <lineage>
        <taxon>Bacteria</taxon>
        <taxon>Pseudomonadati</taxon>
        <taxon>Acidobacteriota</taxon>
        <taxon>Terriglobia</taxon>
        <taxon>Terriglobales</taxon>
        <taxon>Acidobacteriaceae</taxon>
        <taxon>Terriglobus</taxon>
    </lineage>
</organism>
<feature type="compositionally biased region" description="Basic and acidic residues" evidence="1">
    <location>
        <begin position="193"/>
        <end position="202"/>
    </location>
</feature>
<dbReference type="GO" id="GO:0006352">
    <property type="term" value="P:DNA-templated transcription initiation"/>
    <property type="evidence" value="ECO:0007669"/>
    <property type="project" value="InterPro"/>
</dbReference>
<dbReference type="NCBIfam" id="TIGR02937">
    <property type="entry name" value="sigma70-ECF"/>
    <property type="match status" value="1"/>
</dbReference>
<accession>A0A1H4NSI0</accession>
<evidence type="ECO:0000313" key="4">
    <source>
        <dbReference type="Proteomes" id="UP000182409"/>
    </source>
</evidence>
<evidence type="ECO:0000259" key="2">
    <source>
        <dbReference type="Pfam" id="PF07638"/>
    </source>
</evidence>
<dbReference type="AlphaFoldDB" id="A0A1H4NSI0"/>
<dbReference type="Pfam" id="PF07638">
    <property type="entry name" value="Sigma70_ECF"/>
    <property type="match status" value="1"/>
</dbReference>
<dbReference type="NCBIfam" id="TIGR02999">
    <property type="entry name" value="Sig-70_X6"/>
    <property type="match status" value="1"/>
</dbReference>
<name>A0A1H4NSI0_9BACT</name>
<feature type="domain" description="RNA polymerase sigma-70 ECF-like HTH" evidence="2">
    <location>
        <begin position="10"/>
        <end position="174"/>
    </location>
</feature>
<dbReference type="SUPFAM" id="SSF88659">
    <property type="entry name" value="Sigma3 and sigma4 domains of RNA polymerase sigma factors"/>
    <property type="match status" value="1"/>
</dbReference>
<evidence type="ECO:0000313" key="3">
    <source>
        <dbReference type="EMBL" id="SEB97788.1"/>
    </source>
</evidence>
<dbReference type="Proteomes" id="UP000182409">
    <property type="component" value="Unassembled WGS sequence"/>
</dbReference>
<dbReference type="EMBL" id="FNSD01000001">
    <property type="protein sequence ID" value="SEB97788.1"/>
    <property type="molecule type" value="Genomic_DNA"/>
</dbReference>
<feature type="compositionally biased region" description="Polar residues" evidence="1">
    <location>
        <begin position="179"/>
        <end position="192"/>
    </location>
</feature>
<protein>
    <submittedName>
        <fullName evidence="3">RNA polymerase, sigma subunit, ECF family</fullName>
    </submittedName>
</protein>
<proteinExistence type="predicted"/>
<feature type="region of interest" description="Disordered" evidence="1">
    <location>
        <begin position="179"/>
        <end position="202"/>
    </location>
</feature>
<dbReference type="InterPro" id="IPR011517">
    <property type="entry name" value="RNA_pol_sigma70_ECF-like"/>
</dbReference>
<reference evidence="3 4" key="1">
    <citation type="submission" date="2016-10" db="EMBL/GenBank/DDBJ databases">
        <authorList>
            <person name="de Groot N.N."/>
        </authorList>
    </citation>
    <scope>NUCLEOTIDE SEQUENCE [LARGE SCALE GENOMIC DNA]</scope>
    <source>
        <strain evidence="3 4">AB35.6</strain>
    </source>
</reference>
<dbReference type="InterPro" id="IPR014284">
    <property type="entry name" value="RNA_pol_sigma-70_dom"/>
</dbReference>
<gene>
    <name evidence="3" type="ORF">SAMN05443244_2332</name>
</gene>